<proteinExistence type="predicted"/>
<evidence type="ECO:0000256" key="4">
    <source>
        <dbReference type="ARBA" id="ARBA00022643"/>
    </source>
</evidence>
<dbReference type="Pfam" id="PF01687">
    <property type="entry name" value="Flavokinase"/>
    <property type="match status" value="1"/>
</dbReference>
<name>A0A814WPF9_ADIRI</name>
<evidence type="ECO:0000256" key="3">
    <source>
        <dbReference type="ARBA" id="ARBA00022630"/>
    </source>
</evidence>
<dbReference type="SUPFAM" id="SSF82114">
    <property type="entry name" value="Riboflavin kinase-like"/>
    <property type="match status" value="1"/>
</dbReference>
<dbReference type="GO" id="GO:0009231">
    <property type="term" value="P:riboflavin biosynthetic process"/>
    <property type="evidence" value="ECO:0007669"/>
    <property type="project" value="InterPro"/>
</dbReference>
<dbReference type="UniPathway" id="UPA00276">
    <property type="reaction ID" value="UER00406"/>
</dbReference>
<evidence type="ECO:0000256" key="5">
    <source>
        <dbReference type="ARBA" id="ARBA00022679"/>
    </source>
</evidence>
<dbReference type="SMART" id="SM00904">
    <property type="entry name" value="Flavokinase"/>
    <property type="match status" value="1"/>
</dbReference>
<accession>A0A814WPF9</accession>
<dbReference type="GO" id="GO:0005524">
    <property type="term" value="F:ATP binding"/>
    <property type="evidence" value="ECO:0007669"/>
    <property type="project" value="UniProtKB-KW"/>
</dbReference>
<comment type="pathway">
    <text evidence="1">Cofactor biosynthesis; FMN biosynthesis; FMN from riboflavin (ATP route): step 1/1.</text>
</comment>
<dbReference type="GO" id="GO:0008531">
    <property type="term" value="F:riboflavin kinase activity"/>
    <property type="evidence" value="ECO:0007669"/>
    <property type="project" value="UniProtKB-EC"/>
</dbReference>
<dbReference type="PANTHER" id="PTHR22749:SF6">
    <property type="entry name" value="RIBOFLAVIN KINASE"/>
    <property type="match status" value="1"/>
</dbReference>
<evidence type="ECO:0000256" key="7">
    <source>
        <dbReference type="ARBA" id="ARBA00022840"/>
    </source>
</evidence>
<evidence type="ECO:0000256" key="1">
    <source>
        <dbReference type="ARBA" id="ARBA00005201"/>
    </source>
</evidence>
<dbReference type="EC" id="2.7.1.26" evidence="2"/>
<dbReference type="GO" id="GO:0005739">
    <property type="term" value="C:mitochondrion"/>
    <property type="evidence" value="ECO:0007669"/>
    <property type="project" value="TreeGrafter"/>
</dbReference>
<organism evidence="9 10">
    <name type="scientific">Adineta ricciae</name>
    <name type="common">Rotifer</name>
    <dbReference type="NCBI Taxonomy" id="249248"/>
    <lineage>
        <taxon>Eukaryota</taxon>
        <taxon>Metazoa</taxon>
        <taxon>Spiralia</taxon>
        <taxon>Gnathifera</taxon>
        <taxon>Rotifera</taxon>
        <taxon>Eurotatoria</taxon>
        <taxon>Bdelloidea</taxon>
        <taxon>Adinetida</taxon>
        <taxon>Adinetidae</taxon>
        <taxon>Adineta</taxon>
    </lineage>
</organism>
<keyword evidence="6" id="KW-0547">Nucleotide-binding</keyword>
<evidence type="ECO:0000259" key="8">
    <source>
        <dbReference type="SMART" id="SM00904"/>
    </source>
</evidence>
<keyword evidence="7" id="KW-0067">ATP-binding</keyword>
<gene>
    <name evidence="9" type="ORF">XAT740_LOCUS23834</name>
</gene>
<dbReference type="Gene3D" id="2.40.30.30">
    <property type="entry name" value="Riboflavin kinase-like"/>
    <property type="match status" value="1"/>
</dbReference>
<evidence type="ECO:0000313" key="10">
    <source>
        <dbReference type="Proteomes" id="UP000663828"/>
    </source>
</evidence>
<keyword evidence="5" id="KW-0808">Transferase</keyword>
<dbReference type="InterPro" id="IPR023468">
    <property type="entry name" value="Riboflavin_kinase"/>
</dbReference>
<evidence type="ECO:0000313" key="9">
    <source>
        <dbReference type="EMBL" id="CAF1203916.1"/>
    </source>
</evidence>
<keyword evidence="4" id="KW-0288">FMN</keyword>
<evidence type="ECO:0000256" key="6">
    <source>
        <dbReference type="ARBA" id="ARBA00022741"/>
    </source>
</evidence>
<reference evidence="9" key="1">
    <citation type="submission" date="2021-02" db="EMBL/GenBank/DDBJ databases">
        <authorList>
            <person name="Nowell W R."/>
        </authorList>
    </citation>
    <scope>NUCLEOTIDE SEQUENCE</scope>
</reference>
<sequence>MKSALPYFTCGTIVRGFGRGSKELGCPTANLDEATVEKLPASIDQGVYYGWAQLLTKTENEIYKMVTSIGNNPFYNNTKKTIETHMMHEFSNDLYAERIKLVLLGKIRPMKTFPTRHELIMAIQQDISMASSKLDSDSCRRYLSDQFFQK</sequence>
<dbReference type="InterPro" id="IPR023465">
    <property type="entry name" value="Riboflavin_kinase_dom_sf"/>
</dbReference>
<dbReference type="EMBL" id="CAJNOR010001817">
    <property type="protein sequence ID" value="CAF1203916.1"/>
    <property type="molecule type" value="Genomic_DNA"/>
</dbReference>
<keyword evidence="10" id="KW-1185">Reference proteome</keyword>
<keyword evidence="3" id="KW-0285">Flavoprotein</keyword>
<evidence type="ECO:0000256" key="2">
    <source>
        <dbReference type="ARBA" id="ARBA00012105"/>
    </source>
</evidence>
<dbReference type="InterPro" id="IPR015865">
    <property type="entry name" value="Riboflavin_kinase_bac/euk"/>
</dbReference>
<feature type="domain" description="Riboflavin kinase" evidence="8">
    <location>
        <begin position="4"/>
        <end position="135"/>
    </location>
</feature>
<dbReference type="AlphaFoldDB" id="A0A814WPF9"/>
<comment type="caution">
    <text evidence="9">The sequence shown here is derived from an EMBL/GenBank/DDBJ whole genome shotgun (WGS) entry which is preliminary data.</text>
</comment>
<dbReference type="Proteomes" id="UP000663828">
    <property type="component" value="Unassembled WGS sequence"/>
</dbReference>
<protein>
    <recommendedName>
        <fullName evidence="2">riboflavin kinase</fullName>
        <ecNumber evidence="2">2.7.1.26</ecNumber>
    </recommendedName>
</protein>
<dbReference type="PANTHER" id="PTHR22749">
    <property type="entry name" value="RIBOFLAVIN KINASE/FMN ADENYLYLTRANSFERASE"/>
    <property type="match status" value="1"/>
</dbReference>
<dbReference type="GO" id="GO:0009398">
    <property type="term" value="P:FMN biosynthetic process"/>
    <property type="evidence" value="ECO:0007669"/>
    <property type="project" value="UniProtKB-UniPathway"/>
</dbReference>